<reference evidence="2" key="1">
    <citation type="submission" date="2017-10" db="EMBL/GenBank/DDBJ databases">
        <title>Rapid genome shrinkage in a self-fertile nematode reveals novel sperm competition proteins.</title>
        <authorList>
            <person name="Yin D."/>
            <person name="Schwarz E.M."/>
            <person name="Thomas C.G."/>
            <person name="Felde R.L."/>
            <person name="Korf I.F."/>
            <person name="Cutter A.D."/>
            <person name="Schartner C.M."/>
            <person name="Ralston E.J."/>
            <person name="Meyer B.J."/>
            <person name="Haag E.S."/>
        </authorList>
    </citation>
    <scope>NUCLEOTIDE SEQUENCE [LARGE SCALE GENOMIC DNA]</scope>
    <source>
        <strain evidence="2">JU1422</strain>
    </source>
</reference>
<dbReference type="OrthoDB" id="10282310at2759"/>
<sequence length="90" mass="10647">MATKLTCTEKQTLTNKRLISAYNQRFEIKEEMDAIKKIEFGEQTRRYRQLVVQLTFIDNIIAIGESEYTKKRLQTVGKLYAVLRTHQIHN</sequence>
<protein>
    <submittedName>
        <fullName evidence="1">Uncharacterized protein</fullName>
    </submittedName>
</protein>
<name>A0A2G5SYI5_9PELO</name>
<dbReference type="EMBL" id="PDUG01000006">
    <property type="protein sequence ID" value="PIC20038.1"/>
    <property type="molecule type" value="Genomic_DNA"/>
</dbReference>
<evidence type="ECO:0000313" key="1">
    <source>
        <dbReference type="EMBL" id="PIC20038.1"/>
    </source>
</evidence>
<evidence type="ECO:0000313" key="2">
    <source>
        <dbReference type="Proteomes" id="UP000230233"/>
    </source>
</evidence>
<gene>
    <name evidence="1" type="primary">Cni-C06E2.2</name>
    <name evidence="1" type="synonym">Cnig_chr_X.g25370</name>
    <name evidence="1" type="ORF">B9Z55_025370</name>
</gene>
<keyword evidence="2" id="KW-1185">Reference proteome</keyword>
<organism evidence="1 2">
    <name type="scientific">Caenorhabditis nigoni</name>
    <dbReference type="NCBI Taxonomy" id="1611254"/>
    <lineage>
        <taxon>Eukaryota</taxon>
        <taxon>Metazoa</taxon>
        <taxon>Ecdysozoa</taxon>
        <taxon>Nematoda</taxon>
        <taxon>Chromadorea</taxon>
        <taxon>Rhabditida</taxon>
        <taxon>Rhabditina</taxon>
        <taxon>Rhabditomorpha</taxon>
        <taxon>Rhabditoidea</taxon>
        <taxon>Rhabditidae</taxon>
        <taxon>Peloderinae</taxon>
        <taxon>Caenorhabditis</taxon>
    </lineage>
</organism>
<accession>A0A2G5SYI5</accession>
<dbReference type="Proteomes" id="UP000230233">
    <property type="component" value="Chromosome X"/>
</dbReference>
<proteinExistence type="predicted"/>
<dbReference type="AlphaFoldDB" id="A0A2G5SYI5"/>
<comment type="caution">
    <text evidence="1">The sequence shown here is derived from an EMBL/GenBank/DDBJ whole genome shotgun (WGS) entry which is preliminary data.</text>
</comment>